<evidence type="ECO:0000313" key="1">
    <source>
        <dbReference type="EMBL" id="VAX45470.1"/>
    </source>
</evidence>
<dbReference type="RefSeq" id="WP_133974767.1">
    <property type="nucleotide sequence ID" value="NZ_LS999521.1"/>
</dbReference>
<accession>A0A446ZM35</accession>
<dbReference type="EMBL" id="LS999521">
    <property type="protein sequence ID" value="VAX45470.1"/>
    <property type="molecule type" value="Genomic_DNA"/>
</dbReference>
<sequence>MKIPVRFRKLSKSDIKKIEKYFDVFGEVRSIGETEKRTTLYYYPNNISSANEDLKIIQQILKIIGFRDYLIED</sequence>
<organism evidence="1 2">
    <name type="scientific">Acinetobacter calcoaceticus</name>
    <dbReference type="NCBI Taxonomy" id="471"/>
    <lineage>
        <taxon>Bacteria</taxon>
        <taxon>Pseudomonadati</taxon>
        <taxon>Pseudomonadota</taxon>
        <taxon>Gammaproteobacteria</taxon>
        <taxon>Moraxellales</taxon>
        <taxon>Moraxellaceae</taxon>
        <taxon>Acinetobacter</taxon>
        <taxon>Acinetobacter calcoaceticus/baumannii complex</taxon>
    </lineage>
</organism>
<dbReference type="AlphaFoldDB" id="A0A446ZM35"/>
<gene>
    <name evidence="1" type="ORF">AC2117_02668</name>
</gene>
<name>A0A446ZM35_ACICA</name>
<reference evidence="1 2" key="1">
    <citation type="submission" date="2018-08" db="EMBL/GenBank/DDBJ databases">
        <authorList>
            <person name="Gonzaga-Molto A."/>
        </authorList>
    </citation>
    <scope>NUCLEOTIDE SEQUENCE [LARGE SCALE GENOMIC DNA]</scope>
    <source>
        <strain evidence="1">Acinetobacter calcoaceticus str. 2117</strain>
    </source>
</reference>
<proteinExistence type="predicted"/>
<evidence type="ECO:0000313" key="2">
    <source>
        <dbReference type="Proteomes" id="UP000294355"/>
    </source>
</evidence>
<dbReference type="Proteomes" id="UP000294355">
    <property type="component" value="Chromosome"/>
</dbReference>
<dbReference type="OrthoDB" id="9966469at2"/>
<protein>
    <submittedName>
        <fullName evidence="1">Uncharacterized protein</fullName>
    </submittedName>
</protein>